<feature type="domain" description="PIN" evidence="1">
    <location>
        <begin position="3"/>
        <end position="109"/>
    </location>
</feature>
<dbReference type="Proteomes" id="UP000198728">
    <property type="component" value="Unassembled WGS sequence"/>
</dbReference>
<dbReference type="AlphaFoldDB" id="A0A1I1DQP3"/>
<dbReference type="STRING" id="441112.SAMN04488094_101300"/>
<evidence type="ECO:0000313" key="3">
    <source>
        <dbReference type="Proteomes" id="UP000198728"/>
    </source>
</evidence>
<protein>
    <submittedName>
        <fullName evidence="2">PIN domain-containing protein</fullName>
    </submittedName>
</protein>
<name>A0A1I1DQP3_9RHOB</name>
<evidence type="ECO:0000313" key="2">
    <source>
        <dbReference type="EMBL" id="SFB75358.1"/>
    </source>
</evidence>
<evidence type="ECO:0000259" key="1">
    <source>
        <dbReference type="Pfam" id="PF13470"/>
    </source>
</evidence>
<gene>
    <name evidence="2" type="ORF">SAMN04488094_101300</name>
</gene>
<dbReference type="InterPro" id="IPR029060">
    <property type="entry name" value="PIN-like_dom_sf"/>
</dbReference>
<accession>A0A1I1DQP3</accession>
<dbReference type="Pfam" id="PF13470">
    <property type="entry name" value="PIN_3"/>
    <property type="match status" value="1"/>
</dbReference>
<organism evidence="2 3">
    <name type="scientific">Tropicimonas isoalkanivorans</name>
    <dbReference type="NCBI Taxonomy" id="441112"/>
    <lineage>
        <taxon>Bacteria</taxon>
        <taxon>Pseudomonadati</taxon>
        <taxon>Pseudomonadota</taxon>
        <taxon>Alphaproteobacteria</taxon>
        <taxon>Rhodobacterales</taxon>
        <taxon>Roseobacteraceae</taxon>
        <taxon>Tropicimonas</taxon>
    </lineage>
</organism>
<reference evidence="2 3" key="1">
    <citation type="submission" date="2016-10" db="EMBL/GenBank/DDBJ databases">
        <authorList>
            <person name="de Groot N.N."/>
        </authorList>
    </citation>
    <scope>NUCLEOTIDE SEQUENCE [LARGE SCALE GENOMIC DNA]</scope>
    <source>
        <strain evidence="2 3">DSM 19548</strain>
    </source>
</reference>
<dbReference type="RefSeq" id="WP_093358757.1">
    <property type="nucleotide sequence ID" value="NZ_FOLG01000001.1"/>
</dbReference>
<dbReference type="SUPFAM" id="SSF88723">
    <property type="entry name" value="PIN domain-like"/>
    <property type="match status" value="1"/>
</dbReference>
<dbReference type="EMBL" id="FOLG01000001">
    <property type="protein sequence ID" value="SFB75358.1"/>
    <property type="molecule type" value="Genomic_DNA"/>
</dbReference>
<dbReference type="OrthoDB" id="211933at2"/>
<keyword evidence="3" id="KW-1185">Reference proteome</keyword>
<proteinExistence type="predicted"/>
<dbReference type="InterPro" id="IPR002716">
    <property type="entry name" value="PIN_dom"/>
</dbReference>
<sequence length="181" mass="19887">MTRVLIDACVLYPTVMREIVLAVAREGLFQPLWSDRLLEEWARAAARRGPLDEAQARAEIAVTRAAWPNASVTPRAGDLARLYLPDPADVHVLAAAIAGSADVILTNNAKDFPRHTLAEEGLAREDPDSFLYRLWLDNPDAVARAAATVLRQAQTMDGVPHEIRPLLKKARLPRLAKVLSA</sequence>
<dbReference type="NCBIfam" id="NF046100">
    <property type="entry name" value="RSP_2648_fam_PIN"/>
    <property type="match status" value="1"/>
</dbReference>